<dbReference type="InterPro" id="IPR014978">
    <property type="entry name" value="Gln-Leu-Gln_QLQ"/>
</dbReference>
<dbReference type="GO" id="GO:0005634">
    <property type="term" value="C:nucleus"/>
    <property type="evidence" value="ECO:0007669"/>
    <property type="project" value="UniProtKB-SubCell"/>
</dbReference>
<dbReference type="GO" id="GO:0005524">
    <property type="term" value="F:ATP binding"/>
    <property type="evidence" value="ECO:0007669"/>
    <property type="project" value="UniProtKB-UniRule"/>
</dbReference>
<proteinExistence type="inferred from homology"/>
<reference evidence="8" key="1">
    <citation type="journal article" date="2013" name="BMC Genomics">
        <title>Comparative genomics of Lupinus angustifolius gene-rich regions: BAC library exploration, genetic mapping and cytogenetics.</title>
        <authorList>
            <person name="Ksiazkiewicz M."/>
            <person name="Wyrwa K."/>
            <person name="Szczepaniak A."/>
            <person name="Rychel S."/>
            <person name="Majcherkiewicz K."/>
            <person name="Przysiecka L."/>
            <person name="Karlowski W."/>
            <person name="Wolko B."/>
            <person name="Naganowska B."/>
        </authorList>
    </citation>
    <scope>NUCLEOTIDE SEQUENCE</scope>
</reference>
<keyword evidence="5" id="KW-0805">Transcription regulation</keyword>
<dbReference type="InterPro" id="IPR031137">
    <property type="entry name" value="GRF"/>
</dbReference>
<evidence type="ECO:0000259" key="6">
    <source>
        <dbReference type="PROSITE" id="PS51666"/>
    </source>
</evidence>
<comment type="function">
    <text evidence="5">Transcription activator.</text>
</comment>
<dbReference type="SMART" id="SM00951">
    <property type="entry name" value="QLQ"/>
    <property type="match status" value="1"/>
</dbReference>
<dbReference type="AlphaFoldDB" id="L0P1B7"/>
<dbReference type="GO" id="GO:0099402">
    <property type="term" value="P:plant organ development"/>
    <property type="evidence" value="ECO:0007669"/>
    <property type="project" value="UniProtKB-ARBA"/>
</dbReference>
<comment type="subcellular location">
    <subcellularLocation>
        <location evidence="1 5">Nucleus</location>
    </subcellularLocation>
</comment>
<feature type="domain" description="QLQ" evidence="6">
    <location>
        <begin position="18"/>
        <end position="53"/>
    </location>
</feature>
<dbReference type="InterPro" id="IPR014977">
    <property type="entry name" value="WRC_dom"/>
</dbReference>
<keyword evidence="3 5" id="KW-0539">Nucleus</keyword>
<name>L0P1B7_LUPAN</name>
<sequence>MSVPNTPPAMMFMASQPLFTVAQWQELEHQALIFKYFKAGLTVPPDLLVPIQKSLQLIMSQQNHPSLGYYGKKIDPEPGRCKRTDGKKWRCSKDAHPVVTTGITTTTVCAPTRTFQNLPLHTNVTRQGFTIGNENNSTMNMGEPLPLPNEVSRKELSCDAKLPKMWVIMMRGMRACCTYLKHIVKSESHGVTLSQGK</sequence>
<dbReference type="PROSITE" id="PS51666">
    <property type="entry name" value="QLQ"/>
    <property type="match status" value="1"/>
</dbReference>
<dbReference type="Pfam" id="PF08879">
    <property type="entry name" value="WRC"/>
    <property type="match status" value="1"/>
</dbReference>
<keyword evidence="5" id="KW-0804">Transcription</keyword>
<dbReference type="GO" id="GO:0006351">
    <property type="term" value="P:DNA-templated transcription"/>
    <property type="evidence" value="ECO:0007669"/>
    <property type="project" value="UniProtKB-UniRule"/>
</dbReference>
<dbReference type="PANTHER" id="PTHR31602">
    <property type="entry name" value="GROWTH-REGULATING FACTOR 5"/>
    <property type="match status" value="1"/>
</dbReference>
<protein>
    <recommendedName>
        <fullName evidence="5">Growth-regulating factor</fullName>
    </recommendedName>
</protein>
<feature type="domain" description="WRC" evidence="7">
    <location>
        <begin position="75"/>
        <end position="126"/>
    </location>
</feature>
<dbReference type="Pfam" id="PF08880">
    <property type="entry name" value="QLQ"/>
    <property type="match status" value="1"/>
</dbReference>
<dbReference type="EMBL" id="HE804812">
    <property type="protein sequence ID" value="CCH47232.1"/>
    <property type="molecule type" value="Genomic_DNA"/>
</dbReference>
<evidence type="ECO:0000256" key="5">
    <source>
        <dbReference type="RuleBase" id="RU367127"/>
    </source>
</evidence>
<dbReference type="PANTHER" id="PTHR31602:SF105">
    <property type="entry name" value="GROWTH-REGULATING FACTOR"/>
    <property type="match status" value="1"/>
</dbReference>
<evidence type="ECO:0000256" key="1">
    <source>
        <dbReference type="ARBA" id="ARBA00004123"/>
    </source>
</evidence>
<evidence type="ECO:0000259" key="7">
    <source>
        <dbReference type="PROSITE" id="PS51667"/>
    </source>
</evidence>
<evidence type="ECO:0000256" key="4">
    <source>
        <dbReference type="PROSITE-ProRule" id="PRU01002"/>
    </source>
</evidence>
<dbReference type="GO" id="GO:0006355">
    <property type="term" value="P:regulation of DNA-templated transcription"/>
    <property type="evidence" value="ECO:0007669"/>
    <property type="project" value="InterPro"/>
</dbReference>
<comment type="similarity">
    <text evidence="2 5">Belongs to the GRF family.</text>
</comment>
<dbReference type="PROSITE" id="PS51667">
    <property type="entry name" value="WRC"/>
    <property type="match status" value="1"/>
</dbReference>
<evidence type="ECO:0000256" key="2">
    <source>
        <dbReference type="ARBA" id="ARBA00008122"/>
    </source>
</evidence>
<evidence type="ECO:0000256" key="3">
    <source>
        <dbReference type="ARBA" id="ARBA00023242"/>
    </source>
</evidence>
<accession>L0P1B7</accession>
<evidence type="ECO:0000313" key="8">
    <source>
        <dbReference type="EMBL" id="CCH47232.1"/>
    </source>
</evidence>
<keyword evidence="5" id="KW-0010">Activator</keyword>
<comment type="domain">
    <text evidence="5">The QLQ domain and WRC domain may be involved in protein-protein interaction and DNA-binding, respectively.</text>
</comment>
<comment type="caution">
    <text evidence="4">Lacks conserved residue(s) required for the propagation of feature annotation.</text>
</comment>
<organism evidence="8">
    <name type="scientific">Lupinus angustifolius</name>
    <name type="common">Narrow-leaved blue lupine</name>
    <dbReference type="NCBI Taxonomy" id="3871"/>
    <lineage>
        <taxon>Eukaryota</taxon>
        <taxon>Viridiplantae</taxon>
        <taxon>Streptophyta</taxon>
        <taxon>Embryophyta</taxon>
        <taxon>Tracheophyta</taxon>
        <taxon>Spermatophyta</taxon>
        <taxon>Magnoliopsida</taxon>
        <taxon>eudicotyledons</taxon>
        <taxon>Gunneridae</taxon>
        <taxon>Pentapetalae</taxon>
        <taxon>rosids</taxon>
        <taxon>fabids</taxon>
        <taxon>Fabales</taxon>
        <taxon>Fabaceae</taxon>
        <taxon>Papilionoideae</taxon>
        <taxon>50 kb inversion clade</taxon>
        <taxon>genistoids sensu lato</taxon>
        <taxon>core genistoids</taxon>
        <taxon>Genisteae</taxon>
        <taxon>Lupinus</taxon>
    </lineage>
</organism>